<feature type="compositionally biased region" description="Acidic residues" evidence="2">
    <location>
        <begin position="764"/>
        <end position="799"/>
    </location>
</feature>
<organism evidence="4 5">
    <name type="scientific">Allacma fusca</name>
    <dbReference type="NCBI Taxonomy" id="39272"/>
    <lineage>
        <taxon>Eukaryota</taxon>
        <taxon>Metazoa</taxon>
        <taxon>Ecdysozoa</taxon>
        <taxon>Arthropoda</taxon>
        <taxon>Hexapoda</taxon>
        <taxon>Collembola</taxon>
        <taxon>Symphypleona</taxon>
        <taxon>Sminthuridae</taxon>
        <taxon>Allacma</taxon>
    </lineage>
</organism>
<reference evidence="4" key="1">
    <citation type="submission" date="2021-06" db="EMBL/GenBank/DDBJ databases">
        <authorList>
            <person name="Hodson N. C."/>
            <person name="Mongue J. A."/>
            <person name="Jaron S. K."/>
        </authorList>
    </citation>
    <scope>NUCLEOTIDE SEQUENCE</scope>
</reference>
<keyword evidence="5" id="KW-1185">Reference proteome</keyword>
<feature type="compositionally biased region" description="Basic and acidic residues" evidence="2">
    <location>
        <begin position="449"/>
        <end position="469"/>
    </location>
</feature>
<feature type="compositionally biased region" description="Low complexity" evidence="2">
    <location>
        <begin position="109"/>
        <end position="131"/>
    </location>
</feature>
<feature type="compositionally biased region" description="Basic and acidic residues" evidence="2">
    <location>
        <begin position="369"/>
        <end position="382"/>
    </location>
</feature>
<feature type="compositionally biased region" description="Low complexity" evidence="2">
    <location>
        <begin position="156"/>
        <end position="166"/>
    </location>
</feature>
<evidence type="ECO:0000313" key="4">
    <source>
        <dbReference type="EMBL" id="CAG7818844.1"/>
    </source>
</evidence>
<feature type="compositionally biased region" description="Basic and acidic residues" evidence="2">
    <location>
        <begin position="277"/>
        <end position="293"/>
    </location>
</feature>
<dbReference type="EMBL" id="CAJVCH010431988">
    <property type="protein sequence ID" value="CAG7818844.1"/>
    <property type="molecule type" value="Genomic_DNA"/>
</dbReference>
<feature type="compositionally biased region" description="Basic and acidic residues" evidence="2">
    <location>
        <begin position="303"/>
        <end position="318"/>
    </location>
</feature>
<dbReference type="OrthoDB" id="6354489at2759"/>
<feature type="region of interest" description="Disordered" evidence="2">
    <location>
        <begin position="260"/>
        <end position="469"/>
    </location>
</feature>
<dbReference type="PANTHER" id="PTHR15491">
    <property type="match status" value="1"/>
</dbReference>
<feature type="domain" description="C2H2-type" evidence="3">
    <location>
        <begin position="479"/>
        <end position="503"/>
    </location>
</feature>
<dbReference type="PANTHER" id="PTHR15491:SF18">
    <property type="entry name" value="CIZ1 ZINC FINGER PROTEIN, ISOFORM A"/>
    <property type="match status" value="1"/>
</dbReference>
<evidence type="ECO:0000313" key="5">
    <source>
        <dbReference type="Proteomes" id="UP000708208"/>
    </source>
</evidence>
<dbReference type="AlphaFoldDB" id="A0A8J2KTM0"/>
<feature type="coiled-coil region" evidence="1">
    <location>
        <begin position="511"/>
        <end position="538"/>
    </location>
</feature>
<feature type="compositionally biased region" description="Polar residues" evidence="2">
    <location>
        <begin position="50"/>
        <end position="71"/>
    </location>
</feature>
<feature type="compositionally biased region" description="Polar residues" evidence="2">
    <location>
        <begin position="84"/>
        <end position="97"/>
    </location>
</feature>
<accession>A0A8J2KTM0</accession>
<proteinExistence type="predicted"/>
<feature type="compositionally biased region" description="Basic and acidic residues" evidence="2">
    <location>
        <begin position="396"/>
        <end position="440"/>
    </location>
</feature>
<evidence type="ECO:0000256" key="1">
    <source>
        <dbReference type="SAM" id="Coils"/>
    </source>
</evidence>
<gene>
    <name evidence="4" type="ORF">AFUS01_LOCUS29322</name>
</gene>
<sequence>MSSPFRNTSYYKDTYDSSAAPAKRFHSTAGSSSHYYDGADDRKRHRLDAPSSQTSSRYNSSDYQHRASSSYMGKPASYYEGTSHRTASGKPSSSSALPPSMFRSKDVDSSSYSRSMSSSKYMDSASSASTSRRYDEMRSSKYPPRRIPPPLGSTGGAPSSSFSSRSKPTNGTVLPLMKLSVDSSSKEYYGSRYRQAPPEHHRDGGYNSYNSMHARNESRRPAATSNILPRRPFNASGNNFSAPRAYGKNLAAIRKATQITAASVTSRIRKRAAAVRPSRDRDRDNKRYYKDRNQAAAHRRKDRSRDKSVDSKDTEEARKRKRKSEKPDEDEDNDAESEQEEQGQDQDQEQEQEMEEEQGEEDGEENEGDGNKSGEELKDETVAKISAVTAEDTGDSSEKHDVVDTEDRSEEKAGTEDKSKDRRDSDKKSRERETSSSSKKDSKKSRRTSGHEKDTSSQRTKRDSEDKDDSIPHRALLKLKCHYCDVRCITFREFTTHLKSYQHTKAMNYAVADMRKKLNQLRSQQRDQQRKLEKSSSDKTLSDTTSYCRVCELNFRTDPTEHEANELHNQIKGHIYQKCEVCDIDFRIWKVYLYHMAALEHAKRVALLELQAREGRGELVQGTNLSEQELGLHLVEERQVLFCNVCSRYIPIRESIEESRIQHCTTFTHVKAVDDHYAHEERQKEKKTRLEKKAAEAASKEEEKKSVADDSVTVKVENVGESGECPDGSKSSDKQNDEGNTAQDVIIDKEPTVRVKSEAIGEGDNNEETLNERDEEEDEDEIELHAEVDDDGEEEESEETSTWSRRTRSSARKDSPSKNTVSEIN</sequence>
<keyword evidence="1" id="KW-0175">Coiled coil</keyword>
<dbReference type="SMART" id="SM00355">
    <property type="entry name" value="ZnF_C2H2"/>
    <property type="match status" value="2"/>
</dbReference>
<feature type="compositionally biased region" description="Acidic residues" evidence="2">
    <location>
        <begin position="327"/>
        <end position="368"/>
    </location>
</feature>
<protein>
    <recommendedName>
        <fullName evidence="3">C2H2-type domain-containing protein</fullName>
    </recommendedName>
</protein>
<feature type="domain" description="C2H2-type" evidence="3">
    <location>
        <begin position="577"/>
        <end position="601"/>
    </location>
</feature>
<feature type="region of interest" description="Disordered" evidence="2">
    <location>
        <begin position="676"/>
        <end position="825"/>
    </location>
</feature>
<feature type="compositionally biased region" description="Basic and acidic residues" evidence="2">
    <location>
        <begin position="746"/>
        <end position="759"/>
    </location>
</feature>
<evidence type="ECO:0000259" key="3">
    <source>
        <dbReference type="SMART" id="SM00355"/>
    </source>
</evidence>
<evidence type="ECO:0000256" key="2">
    <source>
        <dbReference type="SAM" id="MobiDB-lite"/>
    </source>
</evidence>
<dbReference type="Proteomes" id="UP000708208">
    <property type="component" value="Unassembled WGS sequence"/>
</dbReference>
<feature type="compositionally biased region" description="Basic and acidic residues" evidence="2">
    <location>
        <begin position="691"/>
        <end position="708"/>
    </location>
</feature>
<dbReference type="InterPro" id="IPR013087">
    <property type="entry name" value="Znf_C2H2_type"/>
</dbReference>
<dbReference type="InterPro" id="IPR026811">
    <property type="entry name" value="CIZ1"/>
</dbReference>
<name>A0A8J2KTM0_9HEXA</name>
<comment type="caution">
    <text evidence="4">The sequence shown here is derived from an EMBL/GenBank/DDBJ whole genome shotgun (WGS) entry which is preliminary data.</text>
</comment>
<feature type="region of interest" description="Disordered" evidence="2">
    <location>
        <begin position="21"/>
        <end position="243"/>
    </location>
</feature>